<organism evidence="4">
    <name type="scientific">Physcomitrium patens</name>
    <name type="common">Spreading-leaved earth moss</name>
    <name type="synonym">Physcomitrella patens</name>
    <dbReference type="NCBI Taxonomy" id="3218"/>
    <lineage>
        <taxon>Eukaryota</taxon>
        <taxon>Viridiplantae</taxon>
        <taxon>Streptophyta</taxon>
        <taxon>Embryophyta</taxon>
        <taxon>Bryophyta</taxon>
        <taxon>Bryophytina</taxon>
        <taxon>Bryopsida</taxon>
        <taxon>Funariidae</taxon>
        <taxon>Funariales</taxon>
        <taxon>Funariaceae</taxon>
        <taxon>Physcomitrium</taxon>
    </lineage>
</organism>
<evidence type="ECO:0000313" key="4">
    <source>
        <dbReference type="EMBL" id="PNR38893.1"/>
    </source>
</evidence>
<dbReference type="Gramene" id="Pp3c15_1450V3.1">
    <property type="protein sequence ID" value="Pp3c15_1450V3.1"/>
    <property type="gene ID" value="Pp3c15_1450"/>
</dbReference>
<feature type="domain" description="AAR2 C-terminal" evidence="2">
    <location>
        <begin position="218"/>
        <end position="384"/>
    </location>
</feature>
<gene>
    <name evidence="5" type="primary">LOC112292011</name>
    <name evidence="4" type="ORF">PHYPA_019171</name>
</gene>
<dbReference type="Gramene" id="Pp3c15_1450V3.4">
    <property type="protein sequence ID" value="Pp3c15_1450V3.4"/>
    <property type="gene ID" value="Pp3c15_1450"/>
</dbReference>
<dbReference type="Pfam" id="PF20981">
    <property type="entry name" value="AAR2_1st"/>
    <property type="match status" value="1"/>
</dbReference>
<dbReference type="STRING" id="3218.A0A2K1JBH1"/>
<dbReference type="KEGG" id="ppp:112292011"/>
<dbReference type="InterPro" id="IPR033647">
    <property type="entry name" value="Aar2_N"/>
</dbReference>
<feature type="domain" description="AAR2 N-terminal" evidence="3">
    <location>
        <begin position="25"/>
        <end position="158"/>
    </location>
</feature>
<evidence type="ECO:0008006" key="7">
    <source>
        <dbReference type="Google" id="ProtNLM"/>
    </source>
</evidence>
<dbReference type="InterPro" id="IPR033648">
    <property type="entry name" value="AAR2_C"/>
</dbReference>
<accession>A0A2K1JBH1</accession>
<dbReference type="Proteomes" id="UP000006727">
    <property type="component" value="Chromosome 15"/>
</dbReference>
<dbReference type="PaxDb" id="3218-PP1S124_3V6.2"/>
<dbReference type="FunCoup" id="A0A2K1JBH1">
    <property type="interactions" value="3593"/>
</dbReference>
<dbReference type="Pfam" id="PF05282">
    <property type="entry name" value="AAR2"/>
    <property type="match status" value="1"/>
</dbReference>
<dbReference type="EnsemblPlants" id="Pp3c15_1450V3.3">
    <property type="protein sequence ID" value="Pp3c15_1450V3.3"/>
    <property type="gene ID" value="Pp3c15_1450"/>
</dbReference>
<dbReference type="Gramene" id="Pp3c15_1450V3.5">
    <property type="protein sequence ID" value="Pp3c15_1450V3.5"/>
    <property type="gene ID" value="Pp3c15_1450"/>
</dbReference>
<evidence type="ECO:0000313" key="5">
    <source>
        <dbReference type="EnsemblPlants" id="Pp3c15_1450V3.1"/>
    </source>
</evidence>
<dbReference type="InterPro" id="IPR038516">
    <property type="entry name" value="AAR2_N_sf"/>
</dbReference>
<dbReference type="Gramene" id="Pp3c15_1450V3.3">
    <property type="protein sequence ID" value="Pp3c15_1450V3.3"/>
    <property type="gene ID" value="Pp3c15_1450"/>
</dbReference>
<dbReference type="InterPro" id="IPR007946">
    <property type="entry name" value="AAR2"/>
</dbReference>
<evidence type="ECO:0000259" key="3">
    <source>
        <dbReference type="Pfam" id="PF20981"/>
    </source>
</evidence>
<dbReference type="CDD" id="cd13778">
    <property type="entry name" value="Aar2_C"/>
    <property type="match status" value="1"/>
</dbReference>
<evidence type="ECO:0000259" key="2">
    <source>
        <dbReference type="Pfam" id="PF05282"/>
    </source>
</evidence>
<dbReference type="RefSeq" id="XP_024395850.1">
    <property type="nucleotide sequence ID" value="XM_024540082.2"/>
</dbReference>
<dbReference type="FunFam" id="1.25.40.550:FF:000002">
    <property type="entry name" value="AAR2 protein family"/>
    <property type="match status" value="1"/>
</dbReference>
<dbReference type="AlphaFoldDB" id="A0A2K1JBH1"/>
<dbReference type="RefSeq" id="XP_024395849.1">
    <property type="nucleotide sequence ID" value="XM_024540081.2"/>
</dbReference>
<dbReference type="FunFam" id="2.60.34.20:FF:000001">
    <property type="entry name" value="protein AAR2 homolog"/>
    <property type="match status" value="1"/>
</dbReference>
<keyword evidence="6" id="KW-1185">Reference proteome</keyword>
<evidence type="ECO:0000313" key="6">
    <source>
        <dbReference type="Proteomes" id="UP000006727"/>
    </source>
</evidence>
<dbReference type="EnsemblPlants" id="Pp3c15_1450V3.2">
    <property type="protein sequence ID" value="Pp3c15_1450V3.2"/>
    <property type="gene ID" value="Pp3c15_1450"/>
</dbReference>
<evidence type="ECO:0000256" key="1">
    <source>
        <dbReference type="ARBA" id="ARBA00006281"/>
    </source>
</evidence>
<dbReference type="EnsemblPlants" id="Pp3c15_1450V3.1">
    <property type="protein sequence ID" value="Pp3c15_1450V3.1"/>
    <property type="gene ID" value="Pp3c15_1450"/>
</dbReference>
<proteinExistence type="inferred from homology"/>
<reference evidence="5" key="3">
    <citation type="submission" date="2020-12" db="UniProtKB">
        <authorList>
            <consortium name="EnsemblPlants"/>
        </authorList>
    </citation>
    <scope>IDENTIFICATION</scope>
</reference>
<dbReference type="OrthoDB" id="201752at2759"/>
<dbReference type="GO" id="GO:0000244">
    <property type="term" value="P:spliceosomal tri-snRNP complex assembly"/>
    <property type="evidence" value="ECO:0000318"/>
    <property type="project" value="GO_Central"/>
</dbReference>
<dbReference type="PANTHER" id="PTHR12689:SF4">
    <property type="entry name" value="PROTEIN AAR2 HOMOLOG"/>
    <property type="match status" value="1"/>
</dbReference>
<dbReference type="EMBL" id="ABEU02000015">
    <property type="protein sequence ID" value="PNR38893.1"/>
    <property type="molecule type" value="Genomic_DNA"/>
</dbReference>
<dbReference type="Gene3D" id="1.25.40.550">
    <property type="entry name" value="Aar2, C-terminal domain-like"/>
    <property type="match status" value="1"/>
</dbReference>
<dbReference type="CDD" id="cd13777">
    <property type="entry name" value="Aar2_N"/>
    <property type="match status" value="1"/>
</dbReference>
<dbReference type="EnsemblPlants" id="Pp3c15_1450V3.5">
    <property type="protein sequence ID" value="Pp3c15_1450V3.5"/>
    <property type="gene ID" value="Pp3c15_1450"/>
</dbReference>
<protein>
    <recommendedName>
        <fullName evidence="7">Protein AAR2 homolog</fullName>
    </recommendedName>
</protein>
<sequence length="410" mass="46338">MDSSRQQAPYHVRMDADDALKLVKQGATILLLGVPPSTSFGIDQQMFVVGPNFKGVKMMPPGPHFIYYSAASRHGCDTSPITGFFLHVSSSEVIVRIWDPKQERVVHVPDENEVERYVHGVKSMDFDANLAPYDLPHHATWCHLSNYVTQAVIERLQPLGGDISIMAEATLVETGPMTRAEKKMFEHIAKLRQKFPDMAEPRDSEDSKPSNSGRCFFTNLPGLVKRTGMSTSELTALNLDKSEQLEVVLKKFYGGEEDLLLGELQFAFIGFLMGQSLESFGQWKALVSFLFSCHKAPLQSRTRLFVKFLDVLHWQLKQGLKGGVSSAQSPTFDDSWFTDDSFLKYHYKNFVHLVRDEHAIDGDLLNKTKRLRKLVESVLGWTIDDDTELDEDDEYAPVVVSEEDASIKHY</sequence>
<dbReference type="InterPro" id="IPR038514">
    <property type="entry name" value="AAR2_C_sf"/>
</dbReference>
<reference evidence="4 6" key="1">
    <citation type="journal article" date="2008" name="Science">
        <title>The Physcomitrella genome reveals evolutionary insights into the conquest of land by plants.</title>
        <authorList>
            <person name="Rensing S."/>
            <person name="Lang D."/>
            <person name="Zimmer A."/>
            <person name="Terry A."/>
            <person name="Salamov A."/>
            <person name="Shapiro H."/>
            <person name="Nishiyama T."/>
            <person name="Perroud P.-F."/>
            <person name="Lindquist E."/>
            <person name="Kamisugi Y."/>
            <person name="Tanahashi T."/>
            <person name="Sakakibara K."/>
            <person name="Fujita T."/>
            <person name="Oishi K."/>
            <person name="Shin-I T."/>
            <person name="Kuroki Y."/>
            <person name="Toyoda A."/>
            <person name="Suzuki Y."/>
            <person name="Hashimoto A."/>
            <person name="Yamaguchi K."/>
            <person name="Sugano A."/>
            <person name="Kohara Y."/>
            <person name="Fujiyama A."/>
            <person name="Anterola A."/>
            <person name="Aoki S."/>
            <person name="Ashton N."/>
            <person name="Barbazuk W.B."/>
            <person name="Barker E."/>
            <person name="Bennetzen J."/>
            <person name="Bezanilla M."/>
            <person name="Blankenship R."/>
            <person name="Cho S.H."/>
            <person name="Dutcher S."/>
            <person name="Estelle M."/>
            <person name="Fawcett J.A."/>
            <person name="Gundlach H."/>
            <person name="Hanada K."/>
            <person name="Heyl A."/>
            <person name="Hicks K.A."/>
            <person name="Hugh J."/>
            <person name="Lohr M."/>
            <person name="Mayer K."/>
            <person name="Melkozernov A."/>
            <person name="Murata T."/>
            <person name="Nelson D."/>
            <person name="Pils B."/>
            <person name="Prigge M."/>
            <person name="Reiss B."/>
            <person name="Renner T."/>
            <person name="Rombauts S."/>
            <person name="Rushton P."/>
            <person name="Sanderfoot A."/>
            <person name="Schween G."/>
            <person name="Shiu S.-H."/>
            <person name="Stueber K."/>
            <person name="Theodoulou F.L."/>
            <person name="Tu H."/>
            <person name="Van de Peer Y."/>
            <person name="Verrier P.J."/>
            <person name="Waters E."/>
            <person name="Wood A."/>
            <person name="Yang L."/>
            <person name="Cove D."/>
            <person name="Cuming A."/>
            <person name="Hasebe M."/>
            <person name="Lucas S."/>
            <person name="Mishler D.B."/>
            <person name="Reski R."/>
            <person name="Grigoriev I."/>
            <person name="Quatrano R.S."/>
            <person name="Boore J.L."/>
        </authorList>
    </citation>
    <scope>NUCLEOTIDE SEQUENCE [LARGE SCALE GENOMIC DNA]</scope>
    <source>
        <strain evidence="5 6">cv. Gransden 2004</strain>
    </source>
</reference>
<dbReference type="GeneID" id="112292011"/>
<dbReference type="Gene3D" id="2.60.34.20">
    <property type="match status" value="1"/>
</dbReference>
<comment type="similarity">
    <text evidence="1">Belongs to the AAR2 family.</text>
</comment>
<dbReference type="PANTHER" id="PTHR12689">
    <property type="entry name" value="A1 CISTRON SPLICING FACTOR AAR2-RELATED"/>
    <property type="match status" value="1"/>
</dbReference>
<name>A0A2K1JBH1_PHYPA</name>
<dbReference type="EnsemblPlants" id="Pp3c15_1450V3.4">
    <property type="protein sequence ID" value="Pp3c15_1450V3.4"/>
    <property type="gene ID" value="Pp3c15_1450"/>
</dbReference>
<dbReference type="Gramene" id="Pp3c15_1450V3.2">
    <property type="protein sequence ID" value="Pp3c15_1450V3.2"/>
    <property type="gene ID" value="Pp3c15_1450"/>
</dbReference>
<reference evidence="4 6" key="2">
    <citation type="journal article" date="2018" name="Plant J.">
        <title>The Physcomitrella patens chromosome-scale assembly reveals moss genome structure and evolution.</title>
        <authorList>
            <person name="Lang D."/>
            <person name="Ullrich K.K."/>
            <person name="Murat F."/>
            <person name="Fuchs J."/>
            <person name="Jenkins J."/>
            <person name="Haas F.B."/>
            <person name="Piednoel M."/>
            <person name="Gundlach H."/>
            <person name="Van Bel M."/>
            <person name="Meyberg R."/>
            <person name="Vives C."/>
            <person name="Morata J."/>
            <person name="Symeonidi A."/>
            <person name="Hiss M."/>
            <person name="Muchero W."/>
            <person name="Kamisugi Y."/>
            <person name="Saleh O."/>
            <person name="Blanc G."/>
            <person name="Decker E.L."/>
            <person name="van Gessel N."/>
            <person name="Grimwood J."/>
            <person name="Hayes R.D."/>
            <person name="Graham S.W."/>
            <person name="Gunter L.E."/>
            <person name="McDaniel S.F."/>
            <person name="Hoernstein S.N.W."/>
            <person name="Larsson A."/>
            <person name="Li F.W."/>
            <person name="Perroud P.F."/>
            <person name="Phillips J."/>
            <person name="Ranjan P."/>
            <person name="Rokshar D.S."/>
            <person name="Rothfels C.J."/>
            <person name="Schneider L."/>
            <person name="Shu S."/>
            <person name="Stevenson D.W."/>
            <person name="Thummler F."/>
            <person name="Tillich M."/>
            <person name="Villarreal Aguilar J.C."/>
            <person name="Widiez T."/>
            <person name="Wong G.K."/>
            <person name="Wymore A."/>
            <person name="Zhang Y."/>
            <person name="Zimmer A.D."/>
            <person name="Quatrano R.S."/>
            <person name="Mayer K.F.X."/>
            <person name="Goodstein D."/>
            <person name="Casacuberta J.M."/>
            <person name="Vandepoele K."/>
            <person name="Reski R."/>
            <person name="Cuming A.C."/>
            <person name="Tuskan G.A."/>
            <person name="Maumus F."/>
            <person name="Salse J."/>
            <person name="Schmutz J."/>
            <person name="Rensing S.A."/>
        </authorList>
    </citation>
    <scope>NUCLEOTIDE SEQUENCE [LARGE SCALE GENOMIC DNA]</scope>
    <source>
        <strain evidence="5 6">cv. Gransden 2004</strain>
    </source>
</reference>